<evidence type="ECO:0000256" key="9">
    <source>
        <dbReference type="ARBA" id="ARBA00038897"/>
    </source>
</evidence>
<comment type="cofactor">
    <cofactor evidence="1">
        <name>FAD</name>
        <dbReference type="ChEBI" id="CHEBI:57692"/>
    </cofactor>
</comment>
<evidence type="ECO:0000256" key="11">
    <source>
        <dbReference type="SAM" id="MobiDB-lite"/>
    </source>
</evidence>
<evidence type="ECO:0000256" key="5">
    <source>
        <dbReference type="ARBA" id="ARBA00022827"/>
    </source>
</evidence>
<proteinExistence type="inferred from homology"/>
<dbReference type="Gene3D" id="1.10.45.10">
    <property type="entry name" value="Vanillyl-alcohol Oxidase, Chain A, domain 4"/>
    <property type="match status" value="1"/>
</dbReference>
<keyword evidence="4" id="KW-0285">Flavoprotein</keyword>
<dbReference type="EC" id="1.1.2.4" evidence="9"/>
<keyword evidence="5" id="KW-0274">FAD</keyword>
<keyword evidence="7" id="KW-0560">Oxidoreductase</keyword>
<dbReference type="GO" id="GO:0008720">
    <property type="term" value="F:D-lactate dehydrogenase (NAD+) activity"/>
    <property type="evidence" value="ECO:0007669"/>
    <property type="project" value="TreeGrafter"/>
</dbReference>
<evidence type="ECO:0000313" key="13">
    <source>
        <dbReference type="EMBL" id="ORZ05833.1"/>
    </source>
</evidence>
<dbReference type="GO" id="GO:0071949">
    <property type="term" value="F:FAD binding"/>
    <property type="evidence" value="ECO:0007669"/>
    <property type="project" value="InterPro"/>
</dbReference>
<dbReference type="Pfam" id="PF02913">
    <property type="entry name" value="FAD-oxidase_C"/>
    <property type="match status" value="1"/>
</dbReference>
<comment type="similarity">
    <text evidence="3">Belongs to the FAD-binding oxidoreductase/transferase type 4 family.</text>
</comment>
<dbReference type="Pfam" id="PF01565">
    <property type="entry name" value="FAD_binding_4"/>
    <property type="match status" value="1"/>
</dbReference>
<evidence type="ECO:0000256" key="8">
    <source>
        <dbReference type="ARBA" id="ARBA00023128"/>
    </source>
</evidence>
<protein>
    <recommendedName>
        <fullName evidence="9">D-lactate dehydrogenase (cytochrome)</fullName>
        <ecNumber evidence="9">1.1.2.4</ecNumber>
    </recommendedName>
</protein>
<dbReference type="SUPFAM" id="SSF56176">
    <property type="entry name" value="FAD-binding/transporter-associated domain-like"/>
    <property type="match status" value="1"/>
</dbReference>
<dbReference type="OrthoDB" id="7786253at2759"/>
<dbReference type="InterPro" id="IPR016166">
    <property type="entry name" value="FAD-bd_PCMH"/>
</dbReference>
<dbReference type="InterPro" id="IPR016169">
    <property type="entry name" value="FAD-bd_PCMH_sub2"/>
</dbReference>
<dbReference type="FunFam" id="3.30.465.10:FF:000014">
    <property type="entry name" value="D-lactate dehydrogenase (Cytochrome), putative"/>
    <property type="match status" value="1"/>
</dbReference>
<dbReference type="InterPro" id="IPR016164">
    <property type="entry name" value="FAD-linked_Oxase-like_C"/>
</dbReference>
<dbReference type="STRING" id="90262.A0A1X2HZA0"/>
<evidence type="ECO:0000256" key="1">
    <source>
        <dbReference type="ARBA" id="ARBA00001974"/>
    </source>
</evidence>
<comment type="subcellular location">
    <subcellularLocation>
        <location evidence="2">Mitochondrion</location>
    </subcellularLocation>
</comment>
<dbReference type="PROSITE" id="PS51387">
    <property type="entry name" value="FAD_PCMH"/>
    <property type="match status" value="1"/>
</dbReference>
<feature type="region of interest" description="Disordered" evidence="11">
    <location>
        <begin position="63"/>
        <end position="92"/>
    </location>
</feature>
<name>A0A1X2HZA0_9FUNG</name>
<dbReference type="SUPFAM" id="SSF55103">
    <property type="entry name" value="FAD-linked oxidases, C-terminal domain"/>
    <property type="match status" value="1"/>
</dbReference>
<dbReference type="GO" id="GO:0005743">
    <property type="term" value="C:mitochondrial inner membrane"/>
    <property type="evidence" value="ECO:0007669"/>
    <property type="project" value="EnsemblFungi"/>
</dbReference>
<dbReference type="InterPro" id="IPR004113">
    <property type="entry name" value="FAD-bd_oxidored_4_C"/>
</dbReference>
<organism evidence="13 14">
    <name type="scientific">Absidia repens</name>
    <dbReference type="NCBI Taxonomy" id="90262"/>
    <lineage>
        <taxon>Eukaryota</taxon>
        <taxon>Fungi</taxon>
        <taxon>Fungi incertae sedis</taxon>
        <taxon>Mucoromycota</taxon>
        <taxon>Mucoromycotina</taxon>
        <taxon>Mucoromycetes</taxon>
        <taxon>Mucorales</taxon>
        <taxon>Cunninghamellaceae</taxon>
        <taxon>Absidia</taxon>
    </lineage>
</organism>
<dbReference type="PANTHER" id="PTHR11748:SF111">
    <property type="entry name" value="D-LACTATE DEHYDROGENASE, MITOCHONDRIAL-RELATED"/>
    <property type="match status" value="1"/>
</dbReference>
<evidence type="ECO:0000256" key="10">
    <source>
        <dbReference type="ARBA" id="ARBA00051436"/>
    </source>
</evidence>
<dbReference type="GO" id="GO:0004458">
    <property type="term" value="F:D-lactate dehydrogenase (cytochrome) activity"/>
    <property type="evidence" value="ECO:0007669"/>
    <property type="project" value="UniProtKB-EC"/>
</dbReference>
<gene>
    <name evidence="13" type="ORF">BCR42DRAFT_427846</name>
</gene>
<evidence type="ECO:0000313" key="14">
    <source>
        <dbReference type="Proteomes" id="UP000193560"/>
    </source>
</evidence>
<evidence type="ECO:0000256" key="6">
    <source>
        <dbReference type="ARBA" id="ARBA00022946"/>
    </source>
</evidence>
<dbReference type="EMBL" id="MCGE01000042">
    <property type="protein sequence ID" value="ORZ05833.1"/>
    <property type="molecule type" value="Genomic_DNA"/>
</dbReference>
<dbReference type="GO" id="GO:1903457">
    <property type="term" value="P:lactate catabolic process"/>
    <property type="evidence" value="ECO:0007669"/>
    <property type="project" value="EnsemblFungi"/>
</dbReference>
<evidence type="ECO:0000256" key="4">
    <source>
        <dbReference type="ARBA" id="ARBA00022630"/>
    </source>
</evidence>
<dbReference type="FunFam" id="3.30.70.2740:FF:000001">
    <property type="entry name" value="D-lactate dehydrogenase mitochondrial"/>
    <property type="match status" value="1"/>
</dbReference>
<evidence type="ECO:0000256" key="2">
    <source>
        <dbReference type="ARBA" id="ARBA00004173"/>
    </source>
</evidence>
<keyword evidence="14" id="KW-1185">Reference proteome</keyword>
<sequence>MLFPLLRRTSYLKHGYRRLLLTPSSLRHYASTNTQTTTTPSSSKAPMVALAFLAGVGLDYSLRQQQQKQSTTHATTETETTGPHRPPPLTRPSQAMLQKAFHRLQQVLPPEHVTVDEDILENHGYSSNSYHNEGAPNIVVFPRNTEEVVQVVKIANELGIAVIPFSGGTSLEGHFSAPQGGICLSFTEHMNQIIAFHPEDLDVVVGPGIEWEDLNLKLKDHGLFFPLDPGPGACIGGMVGTSCSGTNAVRYGTMKEWVINLTVVTADGKVVKTRQRPRKSSAGYDLTRLFIGSEGTLGIVTEATLKLAVRPEKEAVAVCDFPTIRDAAAVVPELIRAGVQINAVELLDDEMMRAIHLSSPQLGHAVKPTLFFKFAGSQAQIDHEIKVVSDIAKHHQGGSFKYAKDEREQKDLWEARKICLWSSTLLKENASVWTTDVVVPVSQLPVIIDETKNDLRNSTIEGSIVGHVGDGNFHVFLLFDQSKPEEFEEAKRLNKKLLTRAIQMEGSVTGEHGVGIGKKGYLRAELGDATVDLMATVKYALDPKGIMNPGKVLPEN</sequence>
<dbReference type="PANTHER" id="PTHR11748">
    <property type="entry name" value="D-LACTATE DEHYDROGENASE"/>
    <property type="match status" value="1"/>
</dbReference>
<comment type="caution">
    <text evidence="13">The sequence shown here is derived from an EMBL/GenBank/DDBJ whole genome shotgun (WGS) entry which is preliminary data.</text>
</comment>
<dbReference type="InterPro" id="IPR006094">
    <property type="entry name" value="Oxid_FAD_bind_N"/>
</dbReference>
<dbReference type="Proteomes" id="UP000193560">
    <property type="component" value="Unassembled WGS sequence"/>
</dbReference>
<accession>A0A1X2HZA0</accession>
<keyword evidence="6" id="KW-0809">Transit peptide</keyword>
<comment type="catalytic activity">
    <reaction evidence="10">
        <text>(R)-lactate + 2 Fe(III)-[cytochrome c] = 2 Fe(II)-[cytochrome c] + pyruvate + 2 H(+)</text>
        <dbReference type="Rhea" id="RHEA:13521"/>
        <dbReference type="Rhea" id="RHEA-COMP:10350"/>
        <dbReference type="Rhea" id="RHEA-COMP:14399"/>
        <dbReference type="ChEBI" id="CHEBI:15361"/>
        <dbReference type="ChEBI" id="CHEBI:15378"/>
        <dbReference type="ChEBI" id="CHEBI:16004"/>
        <dbReference type="ChEBI" id="CHEBI:29033"/>
        <dbReference type="ChEBI" id="CHEBI:29034"/>
        <dbReference type="EC" id="1.1.2.4"/>
    </reaction>
</comment>
<dbReference type="InterPro" id="IPR016171">
    <property type="entry name" value="Vanillyl_alc_oxidase_C-sub2"/>
</dbReference>
<evidence type="ECO:0000259" key="12">
    <source>
        <dbReference type="PROSITE" id="PS51387"/>
    </source>
</evidence>
<feature type="compositionally biased region" description="Low complexity" evidence="11">
    <location>
        <begin position="71"/>
        <end position="81"/>
    </location>
</feature>
<dbReference type="Gene3D" id="3.30.70.2740">
    <property type="match status" value="1"/>
</dbReference>
<reference evidence="13 14" key="1">
    <citation type="submission" date="2016-07" db="EMBL/GenBank/DDBJ databases">
        <title>Pervasive Adenine N6-methylation of Active Genes in Fungi.</title>
        <authorList>
            <consortium name="DOE Joint Genome Institute"/>
            <person name="Mondo S.J."/>
            <person name="Dannebaum R.O."/>
            <person name="Kuo R.C."/>
            <person name="Labutti K."/>
            <person name="Haridas S."/>
            <person name="Kuo A."/>
            <person name="Salamov A."/>
            <person name="Ahrendt S.R."/>
            <person name="Lipzen A."/>
            <person name="Sullivan W."/>
            <person name="Andreopoulos W.B."/>
            <person name="Clum A."/>
            <person name="Lindquist E."/>
            <person name="Daum C."/>
            <person name="Ramamoorthy G.K."/>
            <person name="Gryganskyi A."/>
            <person name="Culley D."/>
            <person name="Magnuson J.K."/>
            <person name="James T.Y."/>
            <person name="O'Malley M.A."/>
            <person name="Stajich J.E."/>
            <person name="Spatafora J.W."/>
            <person name="Visel A."/>
            <person name="Grigoriev I.V."/>
        </authorList>
    </citation>
    <scope>NUCLEOTIDE SEQUENCE [LARGE SCALE GENOMIC DNA]</scope>
    <source>
        <strain evidence="13 14">NRRL 1336</strain>
    </source>
</reference>
<keyword evidence="8" id="KW-0496">Mitochondrion</keyword>
<dbReference type="FunFam" id="1.10.45.10:FF:000001">
    <property type="entry name" value="D-lactate dehydrogenase mitochondrial"/>
    <property type="match status" value="1"/>
</dbReference>
<evidence type="ECO:0000256" key="7">
    <source>
        <dbReference type="ARBA" id="ARBA00023002"/>
    </source>
</evidence>
<dbReference type="Gene3D" id="3.30.465.10">
    <property type="match status" value="1"/>
</dbReference>
<feature type="domain" description="FAD-binding PCMH-type" evidence="12">
    <location>
        <begin position="132"/>
        <end position="310"/>
    </location>
</feature>
<evidence type="ECO:0000256" key="3">
    <source>
        <dbReference type="ARBA" id="ARBA00008000"/>
    </source>
</evidence>
<dbReference type="AlphaFoldDB" id="A0A1X2HZA0"/>
<dbReference type="InterPro" id="IPR036318">
    <property type="entry name" value="FAD-bd_PCMH-like_sf"/>
</dbReference>